<sequence>MRIDSDGLKTFFLPLTAVGRQIQYRWNYTSDDDTAPGELNYFEPFAVPQSKKIPINVIQLHLVRDAKYDVGQEARSAAEQLSDLTTLDESATPLKASGPWGEDKDMWVKSLRLVSVLQEHDREAEYLVEVSLQERKVS</sequence>
<evidence type="ECO:0000313" key="1">
    <source>
        <dbReference type="EMBL" id="KKL67043.1"/>
    </source>
</evidence>
<proteinExistence type="predicted"/>
<comment type="caution">
    <text evidence="1">The sequence shown here is derived from an EMBL/GenBank/DDBJ whole genome shotgun (WGS) entry which is preliminary data.</text>
</comment>
<reference evidence="1" key="1">
    <citation type="journal article" date="2015" name="Nature">
        <title>Complex archaea that bridge the gap between prokaryotes and eukaryotes.</title>
        <authorList>
            <person name="Spang A."/>
            <person name="Saw J.H."/>
            <person name="Jorgensen S.L."/>
            <person name="Zaremba-Niedzwiedzka K."/>
            <person name="Martijn J."/>
            <person name="Lind A.E."/>
            <person name="van Eijk R."/>
            <person name="Schleper C."/>
            <person name="Guy L."/>
            <person name="Ettema T.J."/>
        </authorList>
    </citation>
    <scope>NUCLEOTIDE SEQUENCE</scope>
</reference>
<organism evidence="1">
    <name type="scientific">marine sediment metagenome</name>
    <dbReference type="NCBI Taxonomy" id="412755"/>
    <lineage>
        <taxon>unclassified sequences</taxon>
        <taxon>metagenomes</taxon>
        <taxon>ecological metagenomes</taxon>
    </lineage>
</organism>
<dbReference type="AlphaFoldDB" id="A0A0F9DYX7"/>
<name>A0A0F9DYX7_9ZZZZ</name>
<protein>
    <submittedName>
        <fullName evidence="1">Uncharacterized protein</fullName>
    </submittedName>
</protein>
<accession>A0A0F9DYX7</accession>
<gene>
    <name evidence="1" type="ORF">LCGC14_2138930</name>
</gene>
<dbReference type="EMBL" id="LAZR01027005">
    <property type="protein sequence ID" value="KKL67043.1"/>
    <property type="molecule type" value="Genomic_DNA"/>
</dbReference>